<evidence type="ECO:0000313" key="2">
    <source>
        <dbReference type="EMBL" id="JAD48172.1"/>
    </source>
</evidence>
<sequence>MMSRINSGEHFSSLATIGDSSGM</sequence>
<name>A0A0A9AM87_ARUDO</name>
<accession>A0A0A9AM87</accession>
<reference evidence="2" key="2">
    <citation type="journal article" date="2015" name="Data Brief">
        <title>Shoot transcriptome of the giant reed, Arundo donax.</title>
        <authorList>
            <person name="Barrero R.A."/>
            <person name="Guerrero F.D."/>
            <person name="Moolhuijzen P."/>
            <person name="Goolsby J.A."/>
            <person name="Tidwell J."/>
            <person name="Bellgard S.E."/>
            <person name="Bellgard M.I."/>
        </authorList>
    </citation>
    <scope>NUCLEOTIDE SEQUENCE</scope>
    <source>
        <tissue evidence="2">Shoot tissue taken approximately 20 cm above the soil surface</tissue>
    </source>
</reference>
<evidence type="ECO:0000256" key="1">
    <source>
        <dbReference type="SAM" id="MobiDB-lite"/>
    </source>
</evidence>
<protein>
    <submittedName>
        <fullName evidence="2">Uncharacterized protein</fullName>
    </submittedName>
</protein>
<feature type="region of interest" description="Disordered" evidence="1">
    <location>
        <begin position="1"/>
        <end position="23"/>
    </location>
</feature>
<reference evidence="2" key="1">
    <citation type="submission" date="2014-09" db="EMBL/GenBank/DDBJ databases">
        <authorList>
            <person name="Magalhaes I.L.F."/>
            <person name="Oliveira U."/>
            <person name="Santos F.R."/>
            <person name="Vidigal T.H.D.A."/>
            <person name="Brescovit A.D."/>
            <person name="Santos A.J."/>
        </authorList>
    </citation>
    <scope>NUCLEOTIDE SEQUENCE</scope>
    <source>
        <tissue evidence="2">Shoot tissue taken approximately 20 cm above the soil surface</tissue>
    </source>
</reference>
<organism evidence="2">
    <name type="scientific">Arundo donax</name>
    <name type="common">Giant reed</name>
    <name type="synonym">Donax arundinaceus</name>
    <dbReference type="NCBI Taxonomy" id="35708"/>
    <lineage>
        <taxon>Eukaryota</taxon>
        <taxon>Viridiplantae</taxon>
        <taxon>Streptophyta</taxon>
        <taxon>Embryophyta</taxon>
        <taxon>Tracheophyta</taxon>
        <taxon>Spermatophyta</taxon>
        <taxon>Magnoliopsida</taxon>
        <taxon>Liliopsida</taxon>
        <taxon>Poales</taxon>
        <taxon>Poaceae</taxon>
        <taxon>PACMAD clade</taxon>
        <taxon>Arundinoideae</taxon>
        <taxon>Arundineae</taxon>
        <taxon>Arundo</taxon>
    </lineage>
</organism>
<dbReference type="EMBL" id="GBRH01249723">
    <property type="protein sequence ID" value="JAD48172.1"/>
    <property type="molecule type" value="Transcribed_RNA"/>
</dbReference>
<dbReference type="AlphaFoldDB" id="A0A0A9AM87"/>
<proteinExistence type="predicted"/>